<comment type="caution">
    <text evidence="1">The sequence shown here is derived from an EMBL/GenBank/DDBJ whole genome shotgun (WGS) entry which is preliminary data.</text>
</comment>
<organism evidence="1 2">
    <name type="scientific">Elysia crispata</name>
    <name type="common">lettuce slug</name>
    <dbReference type="NCBI Taxonomy" id="231223"/>
    <lineage>
        <taxon>Eukaryota</taxon>
        <taxon>Metazoa</taxon>
        <taxon>Spiralia</taxon>
        <taxon>Lophotrochozoa</taxon>
        <taxon>Mollusca</taxon>
        <taxon>Gastropoda</taxon>
        <taxon>Heterobranchia</taxon>
        <taxon>Euthyneura</taxon>
        <taxon>Panpulmonata</taxon>
        <taxon>Sacoglossa</taxon>
        <taxon>Placobranchoidea</taxon>
        <taxon>Plakobranchidae</taxon>
        <taxon>Elysia</taxon>
    </lineage>
</organism>
<reference evidence="1" key="1">
    <citation type="journal article" date="2023" name="G3 (Bethesda)">
        <title>A reference genome for the long-term kleptoplast-retaining sea slug Elysia crispata morphotype clarki.</title>
        <authorList>
            <person name="Eastman K.E."/>
            <person name="Pendleton A.L."/>
            <person name="Shaikh M.A."/>
            <person name="Suttiyut T."/>
            <person name="Ogas R."/>
            <person name="Tomko P."/>
            <person name="Gavelis G."/>
            <person name="Widhalm J.R."/>
            <person name="Wisecaver J.H."/>
        </authorList>
    </citation>
    <scope>NUCLEOTIDE SEQUENCE</scope>
    <source>
        <strain evidence="1">ECLA1</strain>
    </source>
</reference>
<proteinExistence type="predicted"/>
<gene>
    <name evidence="1" type="ORF">RRG08_047722</name>
</gene>
<name>A0AAE1AAS8_9GAST</name>
<accession>A0AAE1AAS8</accession>
<sequence length="49" mass="5515">MGGRDCLKDIPDCFQGLTDVRPPRSHQYTCAISWHQHLVSLDSSLTLES</sequence>
<keyword evidence="2" id="KW-1185">Reference proteome</keyword>
<evidence type="ECO:0000313" key="1">
    <source>
        <dbReference type="EMBL" id="KAK3783267.1"/>
    </source>
</evidence>
<dbReference type="Proteomes" id="UP001283361">
    <property type="component" value="Unassembled WGS sequence"/>
</dbReference>
<dbReference type="EMBL" id="JAWDGP010002431">
    <property type="protein sequence ID" value="KAK3783267.1"/>
    <property type="molecule type" value="Genomic_DNA"/>
</dbReference>
<evidence type="ECO:0000313" key="2">
    <source>
        <dbReference type="Proteomes" id="UP001283361"/>
    </source>
</evidence>
<dbReference type="AlphaFoldDB" id="A0AAE1AAS8"/>
<protein>
    <submittedName>
        <fullName evidence="1">Uncharacterized protein</fullName>
    </submittedName>
</protein>